<accession>A0A182ERY6</accession>
<evidence type="ECO:0000313" key="1">
    <source>
        <dbReference type="EMBL" id="VDM94631.1"/>
    </source>
</evidence>
<dbReference type="Proteomes" id="UP000271087">
    <property type="component" value="Unassembled WGS sequence"/>
</dbReference>
<proteinExistence type="predicted"/>
<dbReference type="EMBL" id="UYRW01006845">
    <property type="protein sequence ID" value="VDM94631.1"/>
    <property type="molecule type" value="Genomic_DNA"/>
</dbReference>
<dbReference type="STRING" id="42157.A0A182ERY6"/>
<keyword evidence="2" id="KW-1185">Reference proteome</keyword>
<gene>
    <name evidence="1" type="ORF">NOO_LOCUS10904</name>
</gene>
<sequence>MCWQGGLHNGAYRASDDCLAAVCSKACVNSHFVPRWRSLSLSAQICNHAAILTTSEDINTAVDEKVFSISENDLSTSDTRFPSKYNLNINPEILLTASEHQKIPPKNSHDCISLTEQSSNFLLSSEQNNKSANDSVSWVSVYILRNLLN</sequence>
<organism evidence="3">
    <name type="scientific">Onchocerca ochengi</name>
    <name type="common">Filarial nematode worm</name>
    <dbReference type="NCBI Taxonomy" id="42157"/>
    <lineage>
        <taxon>Eukaryota</taxon>
        <taxon>Metazoa</taxon>
        <taxon>Ecdysozoa</taxon>
        <taxon>Nematoda</taxon>
        <taxon>Chromadorea</taxon>
        <taxon>Rhabditida</taxon>
        <taxon>Spirurina</taxon>
        <taxon>Spiruromorpha</taxon>
        <taxon>Filarioidea</taxon>
        <taxon>Onchocercidae</taxon>
        <taxon>Onchocerca</taxon>
    </lineage>
</organism>
<dbReference type="WBParaSite" id="nOo.2.0.1.t10904-RA">
    <property type="protein sequence ID" value="nOo.2.0.1.t10904-RA"/>
    <property type="gene ID" value="nOo.2.0.1.g10904"/>
</dbReference>
<name>A0A182ERY6_ONCOC</name>
<reference evidence="3" key="1">
    <citation type="submission" date="2016-06" db="UniProtKB">
        <authorList>
            <consortium name="WormBaseParasite"/>
        </authorList>
    </citation>
    <scope>IDENTIFICATION</scope>
</reference>
<protein>
    <submittedName>
        <fullName evidence="3">Apple domain-containing protein</fullName>
    </submittedName>
</protein>
<reference evidence="1 2" key="2">
    <citation type="submission" date="2018-08" db="EMBL/GenBank/DDBJ databases">
        <authorList>
            <person name="Laetsch R D."/>
            <person name="Stevens L."/>
            <person name="Kumar S."/>
            <person name="Blaxter L. M."/>
        </authorList>
    </citation>
    <scope>NUCLEOTIDE SEQUENCE [LARGE SCALE GENOMIC DNA]</scope>
</reference>
<evidence type="ECO:0000313" key="3">
    <source>
        <dbReference type="WBParaSite" id="nOo.2.0.1.t10904-RA"/>
    </source>
</evidence>
<dbReference type="AlphaFoldDB" id="A0A182ERY6"/>
<evidence type="ECO:0000313" key="2">
    <source>
        <dbReference type="Proteomes" id="UP000271087"/>
    </source>
</evidence>